<name>A0A0F7ZHR8_9HYPO</name>
<dbReference type="OrthoDB" id="4924025at2759"/>
<proteinExistence type="predicted"/>
<dbReference type="InterPro" id="IPR043502">
    <property type="entry name" value="DNA/RNA_pol_sf"/>
</dbReference>
<comment type="subcellular location">
    <subcellularLocation>
        <location evidence="1">Mitochondrion</location>
    </subcellularLocation>
</comment>
<feature type="domain" description="Reverse transcriptase Ty1/copia-type" evidence="3">
    <location>
        <begin position="90"/>
        <end position="297"/>
    </location>
</feature>
<evidence type="ECO:0000313" key="4">
    <source>
        <dbReference type="EMBL" id="KJZ67915.1"/>
    </source>
</evidence>
<gene>
    <name evidence="4" type="ORF">HIM_12696</name>
</gene>
<sequence>MAGTRAAPRSRDATSLKIRDQAHYERLIMKKQLHRRDLPEVPRFHRDLLKHPLKEQFLEAERLHLQSHKDMNSWNEVNVNALTGRPQILDCMWVYTYKYDKHGRLDKCKARLVVRGDQESRNGQDTYAATLAGRSFRTLMAMAARFDLELIQFDAVNAFVNAKLEDDVFMRMPPGHRKHGTVLKLNKALYGLRKSPLLWHRELTSTLIKMGFKPVPHEPCCLTLDGIVVFFYVDDIVFAYRKNHDVRAQALEAQLRSKYRLTGGNALQWFIGIEILRDREKGLIWLSQASYIDKITRLIKHRGRDHSPMASEELTPFEGIASHADINRYQVRTGSILYAAVITRPDVAFVASKLAKFNSNPGLAHERAADRALSYLARTRGLALRLGGGDDFEVASDASFADDSTDRKSSQAFAMKLFDGLIGWRAGKQDTVTTSTTEAELLALSQAAKESLYVSRLIKELDVVLDRGCISIQCDNRQTIRLVTAEVATLQTKLRHIDVHNHWLRQEVANNTLGVTYTPTAEIMADGLTKALQGSMFRTFVERMGLEDITDRLAARELPETTDSMLQEQIYEAWEEQEV</sequence>
<dbReference type="Pfam" id="PF07727">
    <property type="entry name" value="RVT_2"/>
    <property type="match status" value="1"/>
</dbReference>
<protein>
    <recommendedName>
        <fullName evidence="3">Reverse transcriptase Ty1/copia-type domain-containing protein</fullName>
    </recommendedName>
</protein>
<organism evidence="4 5">
    <name type="scientific">Hirsutella minnesotensis 3608</name>
    <dbReference type="NCBI Taxonomy" id="1043627"/>
    <lineage>
        <taxon>Eukaryota</taxon>
        <taxon>Fungi</taxon>
        <taxon>Dikarya</taxon>
        <taxon>Ascomycota</taxon>
        <taxon>Pezizomycotina</taxon>
        <taxon>Sordariomycetes</taxon>
        <taxon>Hypocreomycetidae</taxon>
        <taxon>Hypocreales</taxon>
        <taxon>Ophiocordycipitaceae</taxon>
        <taxon>Hirsutella</taxon>
    </lineage>
</organism>
<dbReference type="Proteomes" id="UP000054481">
    <property type="component" value="Unassembled WGS sequence"/>
</dbReference>
<dbReference type="SUPFAM" id="SSF56672">
    <property type="entry name" value="DNA/RNA polymerases"/>
    <property type="match status" value="1"/>
</dbReference>
<reference evidence="4 5" key="1">
    <citation type="journal article" date="2014" name="Genome Biol. Evol.">
        <title>Comparative genomics and transcriptomics analyses reveal divergent lifestyle features of nematode endoparasitic fungus Hirsutella minnesotensis.</title>
        <authorList>
            <person name="Lai Y."/>
            <person name="Liu K."/>
            <person name="Zhang X."/>
            <person name="Zhang X."/>
            <person name="Li K."/>
            <person name="Wang N."/>
            <person name="Shu C."/>
            <person name="Wu Y."/>
            <person name="Wang C."/>
            <person name="Bushley K.E."/>
            <person name="Xiang M."/>
            <person name="Liu X."/>
        </authorList>
    </citation>
    <scope>NUCLEOTIDE SEQUENCE [LARGE SCALE GENOMIC DNA]</scope>
    <source>
        <strain evidence="4 5">3608</strain>
    </source>
</reference>
<evidence type="ECO:0000256" key="2">
    <source>
        <dbReference type="ARBA" id="ARBA00023128"/>
    </source>
</evidence>
<accession>A0A0F7ZHR8</accession>
<dbReference type="EMBL" id="KQ031220">
    <property type="protein sequence ID" value="KJZ67915.1"/>
    <property type="molecule type" value="Genomic_DNA"/>
</dbReference>
<dbReference type="CDD" id="cd09272">
    <property type="entry name" value="RNase_HI_RT_Ty1"/>
    <property type="match status" value="1"/>
</dbReference>
<dbReference type="AlphaFoldDB" id="A0A0F7ZHR8"/>
<evidence type="ECO:0000313" key="5">
    <source>
        <dbReference type="Proteomes" id="UP000054481"/>
    </source>
</evidence>
<keyword evidence="2" id="KW-0496">Mitochondrion</keyword>
<evidence type="ECO:0000259" key="3">
    <source>
        <dbReference type="Pfam" id="PF07727"/>
    </source>
</evidence>
<dbReference type="PANTHER" id="PTHR11439">
    <property type="entry name" value="GAG-POL-RELATED RETROTRANSPOSON"/>
    <property type="match status" value="1"/>
</dbReference>
<evidence type="ECO:0000256" key="1">
    <source>
        <dbReference type="ARBA" id="ARBA00004173"/>
    </source>
</evidence>
<keyword evidence="5" id="KW-1185">Reference proteome</keyword>
<dbReference type="GO" id="GO:0005739">
    <property type="term" value="C:mitochondrion"/>
    <property type="evidence" value="ECO:0007669"/>
    <property type="project" value="UniProtKB-SubCell"/>
</dbReference>
<dbReference type="InterPro" id="IPR013103">
    <property type="entry name" value="RVT_2"/>
</dbReference>